<protein>
    <recommendedName>
        <fullName evidence="1">Reverse transcriptase domain-containing protein</fullName>
    </recommendedName>
</protein>
<keyword evidence="3" id="KW-1185">Reference proteome</keyword>
<reference evidence="2 3" key="1">
    <citation type="submission" date="2021-06" db="EMBL/GenBank/DDBJ databases">
        <title>A haploid diamondback moth (Plutella xylostella L.) genome assembly resolves 31 chromosomes and identifies a diamide resistance mutation.</title>
        <authorList>
            <person name="Ward C.M."/>
            <person name="Perry K.D."/>
            <person name="Baker G."/>
            <person name="Powis K."/>
            <person name="Heckel D.G."/>
            <person name="Baxter S.W."/>
        </authorList>
    </citation>
    <scope>NUCLEOTIDE SEQUENCE [LARGE SCALE GENOMIC DNA]</scope>
    <source>
        <strain evidence="2 3">LV</strain>
        <tissue evidence="2">Single pupa</tissue>
    </source>
</reference>
<dbReference type="Proteomes" id="UP000823941">
    <property type="component" value="Chromosome 30"/>
</dbReference>
<proteinExistence type="predicted"/>
<dbReference type="PANTHER" id="PTHR48462">
    <property type="entry name" value="PROTEIN, PUTATIVE-RELATED"/>
    <property type="match status" value="1"/>
</dbReference>
<dbReference type="Pfam" id="PF00078">
    <property type="entry name" value="RVT_1"/>
    <property type="match status" value="1"/>
</dbReference>
<organism evidence="2 3">
    <name type="scientific">Plutella xylostella</name>
    <name type="common">Diamondback moth</name>
    <name type="synonym">Plutella maculipennis</name>
    <dbReference type="NCBI Taxonomy" id="51655"/>
    <lineage>
        <taxon>Eukaryota</taxon>
        <taxon>Metazoa</taxon>
        <taxon>Ecdysozoa</taxon>
        <taxon>Arthropoda</taxon>
        <taxon>Hexapoda</taxon>
        <taxon>Insecta</taxon>
        <taxon>Pterygota</taxon>
        <taxon>Neoptera</taxon>
        <taxon>Endopterygota</taxon>
        <taxon>Lepidoptera</taxon>
        <taxon>Glossata</taxon>
        <taxon>Ditrysia</taxon>
        <taxon>Yponomeutoidea</taxon>
        <taxon>Plutellidae</taxon>
        <taxon>Plutella</taxon>
    </lineage>
</organism>
<dbReference type="EMBL" id="JAHIBW010000030">
    <property type="protein sequence ID" value="KAG7295586.1"/>
    <property type="molecule type" value="Genomic_DNA"/>
</dbReference>
<feature type="domain" description="Reverse transcriptase" evidence="1">
    <location>
        <begin position="3"/>
        <end position="253"/>
    </location>
</feature>
<evidence type="ECO:0000259" key="1">
    <source>
        <dbReference type="PROSITE" id="PS50878"/>
    </source>
</evidence>
<dbReference type="SUPFAM" id="SSF56672">
    <property type="entry name" value="DNA/RNA polymerases"/>
    <property type="match status" value="1"/>
</dbReference>
<evidence type="ECO:0000313" key="3">
    <source>
        <dbReference type="Proteomes" id="UP000823941"/>
    </source>
</evidence>
<evidence type="ECO:0000313" key="2">
    <source>
        <dbReference type="EMBL" id="KAG7295586.1"/>
    </source>
</evidence>
<dbReference type="PROSITE" id="PS50878">
    <property type="entry name" value="RT_POL"/>
    <property type="match status" value="1"/>
</dbReference>
<gene>
    <name evidence="2" type="ORF">JYU34_021841</name>
</gene>
<accession>A0ABQ7PRH4</accession>
<sequence>MLSGSVCEDITEILYGANLVALIKKDGGIRPIAVGNTIRRTASKICCRKMLPELSKKFEPIQLGFGTKGGCEAAVHAARTFITKGDFPVLLKVDVKNAFNSINRSALLTEIRSHANPIYKYIWQCYSKPSKLSYKNHHILSATGCQQGDPLGPAIFSLGIHPHISNLNSKFNVWYLDDGTLGGDASTVLQDLNSIIQNFSTIGLELNFGKCELHLNESLSDTEKYDIINKFNVLAPNIKIVKRDGLRLLGAPILDESIPGYVQDQINKFEDSYTRMCDINPHMAMHIMKYCLFVPKLTYEYVLRCSNLWKFPLYLSHIDEVIKCSITEILNCRMDDRGWTQATLPVRYGGIGIRKASDVALPAFLSSVYSTRDLFGRIITPSLGDLEVPCLTEAKIAWLNAAGPGQDIPTDTTSQRLWDAPLCAKKEKQLLETATDAADRARLLASSTPQSGYWLNAYPSANLGTLLDRTTLTVAISLRLGLQTNEPHRCRCGEHADRRGHHGLSCGRSAGRIARHAALNDTIRRALASANVPATLEPSGIMRDDGKRPDGMSLVPWKRGRLLVWDATCVDTLAPSHLPSTSREAGAAAGRAEMMKGRKYASLGEGYMFVPFGVETLGPWGPEARQLFKDISIRLIEVSRDPSAGSYLAQRLSIAIQRGNAASVLGTLPDSGSDLASIFFLV</sequence>
<dbReference type="PANTHER" id="PTHR48462:SF1">
    <property type="entry name" value="PROTEIN, PUTATIVE-RELATED"/>
    <property type="match status" value="1"/>
</dbReference>
<name>A0ABQ7PRH4_PLUXY</name>
<comment type="caution">
    <text evidence="2">The sequence shown here is derived from an EMBL/GenBank/DDBJ whole genome shotgun (WGS) entry which is preliminary data.</text>
</comment>
<dbReference type="InterPro" id="IPR043502">
    <property type="entry name" value="DNA/RNA_pol_sf"/>
</dbReference>
<dbReference type="InterPro" id="IPR000477">
    <property type="entry name" value="RT_dom"/>
</dbReference>